<evidence type="ECO:0000313" key="1">
    <source>
        <dbReference type="EMBL" id="CAB5394004.1"/>
    </source>
</evidence>
<dbReference type="AlphaFoldDB" id="A0A915ZXQ7"/>
<reference evidence="1" key="1">
    <citation type="submission" date="2020-05" db="EMBL/GenBank/DDBJ databases">
        <authorList>
            <person name="Rincon C."/>
            <person name="Sanders R I."/>
            <person name="Robbins C."/>
            <person name="Chaturvedi A."/>
        </authorList>
    </citation>
    <scope>NUCLEOTIDE SEQUENCE</scope>
    <source>
        <strain evidence="1">CHB12</strain>
    </source>
</reference>
<protein>
    <submittedName>
        <fullName evidence="1">Uncharacterized protein</fullName>
    </submittedName>
</protein>
<gene>
    <name evidence="1" type="ORF">CHRIB12_LOCUS23119</name>
</gene>
<accession>A0A915ZXQ7</accession>
<proteinExistence type="predicted"/>
<dbReference type="OrthoDB" id="2305267at2759"/>
<comment type="caution">
    <text evidence="1">The sequence shown here is derived from an EMBL/GenBank/DDBJ whole genome shotgun (WGS) entry which is preliminary data.</text>
</comment>
<organism evidence="1 2">
    <name type="scientific">Rhizophagus irregularis</name>
    <dbReference type="NCBI Taxonomy" id="588596"/>
    <lineage>
        <taxon>Eukaryota</taxon>
        <taxon>Fungi</taxon>
        <taxon>Fungi incertae sedis</taxon>
        <taxon>Mucoromycota</taxon>
        <taxon>Glomeromycotina</taxon>
        <taxon>Glomeromycetes</taxon>
        <taxon>Glomerales</taxon>
        <taxon>Glomeraceae</taxon>
        <taxon>Rhizophagus</taxon>
    </lineage>
</organism>
<sequence>MKPTQGTLYINDLDLEFSRVPDIHGLDTHGMDNLLFTTPKFYNLWIYFPVTYKFFRKILQESKSMSVLIVWKNVRSL</sequence>
<dbReference type="EMBL" id="CAGKOT010000086">
    <property type="protein sequence ID" value="CAB5394004.1"/>
    <property type="molecule type" value="Genomic_DNA"/>
</dbReference>
<evidence type="ECO:0000313" key="2">
    <source>
        <dbReference type="Proteomes" id="UP000684084"/>
    </source>
</evidence>
<dbReference type="Proteomes" id="UP000684084">
    <property type="component" value="Unassembled WGS sequence"/>
</dbReference>
<name>A0A915ZXQ7_9GLOM</name>